<accession>A0A0N0UGX7</accession>
<dbReference type="OrthoDB" id="89089at2"/>
<organism evidence="1 2">
    <name type="scientific">Paenibacillus xylanivorans</name>
    <dbReference type="NCBI Taxonomy" id="1705561"/>
    <lineage>
        <taxon>Bacteria</taxon>
        <taxon>Bacillati</taxon>
        <taxon>Bacillota</taxon>
        <taxon>Bacilli</taxon>
        <taxon>Bacillales</taxon>
        <taxon>Paenibacillaceae</taxon>
        <taxon>Paenibacillus</taxon>
    </lineage>
</organism>
<evidence type="ECO:0000313" key="1">
    <source>
        <dbReference type="EMBL" id="KOY13735.1"/>
    </source>
</evidence>
<dbReference type="Pfam" id="PF10934">
    <property type="entry name" value="Sheath_initiator"/>
    <property type="match status" value="1"/>
</dbReference>
<reference evidence="1 2" key="1">
    <citation type="submission" date="2015-08" db="EMBL/GenBank/DDBJ databases">
        <title>Draft genome sequence of cellulolytic and xylanolytic Paenibacillus sp. A59, isolated from a decaying forest soil from Patagonia, Argentina.</title>
        <authorList>
            <person name="Ghio S."/>
            <person name="Caceres A.M."/>
            <person name="Talia P."/>
            <person name="Grasso D."/>
            <person name="Campos E."/>
        </authorList>
    </citation>
    <scope>NUCLEOTIDE SEQUENCE [LARGE SCALE GENOMIC DNA]</scope>
    <source>
        <strain evidence="1 2">A59</strain>
    </source>
</reference>
<evidence type="ECO:0000313" key="2">
    <source>
        <dbReference type="Proteomes" id="UP000037688"/>
    </source>
</evidence>
<evidence type="ECO:0008006" key="3">
    <source>
        <dbReference type="Google" id="ProtNLM"/>
    </source>
</evidence>
<protein>
    <recommendedName>
        <fullName evidence="3">DUF2634 domain-containing protein</fullName>
    </recommendedName>
</protein>
<sequence>MPSLFPETGLVWGDDEEDLSGVASEEVRFGRSWRFDYEAGDFVLTPSGKVAVAGAHEAWVQWCIKAVKTPRYRHVIYSRNYGSELDELVGQGDSRGVMESEITRMVTETLLADPRTDSVDQFTFDWNREQCMFSCRVASVQEEMFILESEVI</sequence>
<gene>
    <name evidence="1" type="ORF">AMS66_25330</name>
</gene>
<keyword evidence="2" id="KW-1185">Reference proteome</keyword>
<dbReference type="RefSeq" id="WP_053783419.1">
    <property type="nucleotide sequence ID" value="NZ_LITU01000078.1"/>
</dbReference>
<dbReference type="PATRIC" id="fig|1705561.3.peg.5312"/>
<name>A0A0N0UGX7_9BACL</name>
<dbReference type="AlphaFoldDB" id="A0A0N0UGX7"/>
<dbReference type="Proteomes" id="UP000037688">
    <property type="component" value="Unassembled WGS sequence"/>
</dbReference>
<dbReference type="EMBL" id="LITU01000078">
    <property type="protein sequence ID" value="KOY13735.1"/>
    <property type="molecule type" value="Genomic_DNA"/>
</dbReference>
<dbReference type="InterPro" id="IPR020288">
    <property type="entry name" value="Sheath_initiator"/>
</dbReference>
<proteinExistence type="predicted"/>
<comment type="caution">
    <text evidence="1">The sequence shown here is derived from an EMBL/GenBank/DDBJ whole genome shotgun (WGS) entry which is preliminary data.</text>
</comment>